<dbReference type="KEGG" id="lala:AB8B28_10110"/>
<dbReference type="EMBL" id="CP165647">
    <property type="protein sequence ID" value="XDU61988.1"/>
    <property type="molecule type" value="Genomic_DNA"/>
</dbReference>
<organism evidence="2">
    <name type="scientific">Leptotrichia alba</name>
    <dbReference type="NCBI Taxonomy" id="3239304"/>
    <lineage>
        <taxon>Bacteria</taxon>
        <taxon>Fusobacteriati</taxon>
        <taxon>Fusobacteriota</taxon>
        <taxon>Fusobacteriia</taxon>
        <taxon>Fusobacteriales</taxon>
        <taxon>Leptotrichiaceae</taxon>
        <taxon>Leptotrichia</taxon>
    </lineage>
</organism>
<sequence length="91" mass="10894">MNFKNIMKKMILILGILGISVTSFAFSKKSHKKNKQIVYVRKEPSRKIKKQKKQIVYVRKEPSLKVKKNKKQKKQIVYIKKEPSRKHIKTR</sequence>
<proteinExistence type="predicted"/>
<gene>
    <name evidence="2" type="ORF">AB8B28_10110</name>
</gene>
<evidence type="ECO:0000313" key="2">
    <source>
        <dbReference type="EMBL" id="XDU61988.1"/>
    </source>
</evidence>
<dbReference type="AlphaFoldDB" id="A0AB39V2T7"/>
<name>A0AB39V2T7_9FUSO</name>
<evidence type="ECO:0000256" key="1">
    <source>
        <dbReference type="SAM" id="MobiDB-lite"/>
    </source>
</evidence>
<dbReference type="RefSeq" id="WP_369715609.1">
    <property type="nucleotide sequence ID" value="NZ_CP165647.1"/>
</dbReference>
<feature type="region of interest" description="Disordered" evidence="1">
    <location>
        <begin position="68"/>
        <end position="91"/>
    </location>
</feature>
<accession>A0AB39V2T7</accession>
<protein>
    <submittedName>
        <fullName evidence="2">Uncharacterized protein</fullName>
    </submittedName>
</protein>
<reference evidence="2" key="1">
    <citation type="submission" date="2024-07" db="EMBL/GenBank/DDBJ databases">
        <authorList>
            <person name="Li X.-J."/>
            <person name="Wang X."/>
        </authorList>
    </citation>
    <scope>NUCLEOTIDE SEQUENCE</scope>
    <source>
        <strain evidence="2">HSP-536</strain>
    </source>
</reference>